<accession>A0A432DY84</accession>
<dbReference type="Proteomes" id="UP000276953">
    <property type="component" value="Plasmid unnamed"/>
</dbReference>
<sequence length="83" mass="9340">METQLKICRWFESDPGQIVENNRIANSNGDKALYEHANDVGGATGVGKETIGNRTSTYYEQTTSQSVRLDDIEERTCTNINRK</sequence>
<dbReference type="AlphaFoldDB" id="A0A432DY84"/>
<proteinExistence type="predicted"/>
<name>A0A432DY84_9FLAO</name>
<comment type="caution">
    <text evidence="1">The sequence shown here is derived from an EMBL/GenBank/DDBJ whole genome shotgun (WGS) entry which is preliminary data.</text>
</comment>
<geneLocation type="plasmid" evidence="1">
    <name>unnamed</name>
</geneLocation>
<protein>
    <submittedName>
        <fullName evidence="1">Uncharacterized protein</fullName>
    </submittedName>
</protein>
<reference evidence="1 2" key="1">
    <citation type="submission" date="2018-12" db="EMBL/GenBank/DDBJ databases">
        <title>Draft Genome Sequence of Chryseobacterium arthrosphaerae strain ED882-96 Isolated from the Blood of a Patient with Liver Cirrhosis in Taiwan.</title>
        <authorList>
            <person name="Lin J.-N."/>
            <person name="Lai C.-H."/>
            <person name="Yang C.-H."/>
            <person name="Huang Y.-H."/>
        </authorList>
    </citation>
    <scope>NUCLEOTIDE SEQUENCE [LARGE SCALE GENOMIC DNA]</scope>
    <source>
        <strain evidence="1 2">ED882-96</strain>
        <plasmid evidence="1 2">unnamed</plasmid>
    </source>
</reference>
<organism evidence="1 2">
    <name type="scientific">Chryseobacterium arthrosphaerae</name>
    <dbReference type="NCBI Taxonomy" id="651561"/>
    <lineage>
        <taxon>Bacteria</taxon>
        <taxon>Pseudomonadati</taxon>
        <taxon>Bacteroidota</taxon>
        <taxon>Flavobacteriia</taxon>
        <taxon>Flavobacteriales</taxon>
        <taxon>Weeksellaceae</taxon>
        <taxon>Chryseobacterium group</taxon>
        <taxon>Chryseobacterium</taxon>
    </lineage>
</organism>
<evidence type="ECO:0000313" key="2">
    <source>
        <dbReference type="Proteomes" id="UP000276953"/>
    </source>
</evidence>
<gene>
    <name evidence="1" type="ORF">EJ377_13850</name>
</gene>
<dbReference type="EMBL" id="RYFC01000002">
    <property type="protein sequence ID" value="RTZ48558.1"/>
    <property type="molecule type" value="Genomic_DNA"/>
</dbReference>
<evidence type="ECO:0000313" key="1">
    <source>
        <dbReference type="EMBL" id="RTZ48558.1"/>
    </source>
</evidence>
<keyword evidence="1" id="KW-0614">Plasmid</keyword>